<evidence type="ECO:0000256" key="3">
    <source>
        <dbReference type="ARBA" id="ARBA00022723"/>
    </source>
</evidence>
<dbReference type="GO" id="GO:0017004">
    <property type="term" value="P:cytochrome complex assembly"/>
    <property type="evidence" value="ECO:0007669"/>
    <property type="project" value="UniProtKB-KW"/>
</dbReference>
<evidence type="ECO:0000313" key="12">
    <source>
        <dbReference type="Proteomes" id="UP000001963"/>
    </source>
</evidence>
<dbReference type="Proteomes" id="UP000001963">
    <property type="component" value="Chromosome"/>
</dbReference>
<keyword evidence="2 9" id="KW-0349">Heme</keyword>
<dbReference type="PANTHER" id="PTHR47870:SF1">
    <property type="entry name" value="CYTOCHROME C-TYPE BIOGENESIS PROTEIN CCMH"/>
    <property type="match status" value="1"/>
</dbReference>
<dbReference type="HOGENOM" id="CLU_107187_2_0_5"/>
<protein>
    <recommendedName>
        <fullName evidence="9">Cytochrome c-type biogenesis protein</fullName>
    </recommendedName>
</protein>
<evidence type="ECO:0000259" key="10">
    <source>
        <dbReference type="Pfam" id="PF03918"/>
    </source>
</evidence>
<evidence type="ECO:0000256" key="5">
    <source>
        <dbReference type="ARBA" id="ARBA00022748"/>
    </source>
</evidence>
<comment type="function">
    <text evidence="7">Required for the biogenesis of c-type cytochromes. Possible subunit of a heme lyase.</text>
</comment>
<dbReference type="InterPro" id="IPR038297">
    <property type="entry name" value="CcmH/CycL/NrfF/Ccl2_sf"/>
</dbReference>
<dbReference type="InterPro" id="IPR051263">
    <property type="entry name" value="C-type_cytochrome_biogenesis"/>
</dbReference>
<keyword evidence="5" id="KW-0201">Cytochrome c-type biogenesis</keyword>
<feature type="domain" description="CcmH/CycL/Ccl2/NrfF N-terminal" evidence="10">
    <location>
        <begin position="43"/>
        <end position="180"/>
    </location>
</feature>
<feature type="transmembrane region" description="Helical" evidence="9">
    <location>
        <begin position="137"/>
        <end position="157"/>
    </location>
</feature>
<dbReference type="InterPro" id="IPR005616">
    <property type="entry name" value="CcmH/CycL/Ccl2/NrfF_N"/>
</dbReference>
<name>Q0BVI7_GRABC</name>
<comment type="similarity">
    <text evidence="1 9">Belongs to the CcmH/CycL/Ccl2/NrfF family.</text>
</comment>
<dbReference type="AlphaFoldDB" id="Q0BVI7"/>
<dbReference type="GO" id="GO:0046872">
    <property type="term" value="F:metal ion binding"/>
    <property type="evidence" value="ECO:0007669"/>
    <property type="project" value="UniProtKB-KW"/>
</dbReference>
<dbReference type="eggNOG" id="COG3088">
    <property type="taxonomic scope" value="Bacteria"/>
</dbReference>
<sequence>MIRSRSMPRLAMPRLAMPRLAMPRLAMPRLAMRWLALSTILFLLLPVRHGWAVSSPSEMLPDPAQEHRAEAIGSQLRCLVCQNQSIEDSEADLARDLRAKVRQRVAAGDSDAQVIAWMEARYGEFVRLRPPFSPLTWLLWLSPVFALGIGAAIVLAARRKRTTAIPPLNDDEKDRLNRLLRP</sequence>
<dbReference type="GO" id="GO:0005886">
    <property type="term" value="C:plasma membrane"/>
    <property type="evidence" value="ECO:0007669"/>
    <property type="project" value="TreeGrafter"/>
</dbReference>
<gene>
    <name evidence="11" type="ordered locus">GbCGDNIH1_0267</name>
</gene>
<dbReference type="EMBL" id="CP000394">
    <property type="protein sequence ID" value="ABI61165.1"/>
    <property type="molecule type" value="Genomic_DNA"/>
</dbReference>
<keyword evidence="12" id="KW-1185">Reference proteome</keyword>
<evidence type="ECO:0000256" key="2">
    <source>
        <dbReference type="ARBA" id="ARBA00022617"/>
    </source>
</evidence>
<keyword evidence="6 9" id="KW-0408">Iron</keyword>
<evidence type="ECO:0000256" key="7">
    <source>
        <dbReference type="ARBA" id="ARBA00037230"/>
    </source>
</evidence>
<organism evidence="11 12">
    <name type="scientific">Granulibacter bethesdensis (strain ATCC BAA-1260 / CGDNIH1)</name>
    <dbReference type="NCBI Taxonomy" id="391165"/>
    <lineage>
        <taxon>Bacteria</taxon>
        <taxon>Pseudomonadati</taxon>
        <taxon>Pseudomonadota</taxon>
        <taxon>Alphaproteobacteria</taxon>
        <taxon>Acetobacterales</taxon>
        <taxon>Acetobacteraceae</taxon>
        <taxon>Granulibacter</taxon>
    </lineage>
</organism>
<evidence type="ECO:0000256" key="9">
    <source>
        <dbReference type="RuleBase" id="RU364112"/>
    </source>
</evidence>
<evidence type="ECO:0000256" key="1">
    <source>
        <dbReference type="ARBA" id="ARBA00010342"/>
    </source>
</evidence>
<comment type="subcellular location">
    <subcellularLocation>
        <location evidence="8">Membrane</location>
        <topology evidence="8">Single-pass membrane protein</topology>
        <orientation evidence="8">Periplasmic side</orientation>
    </subcellularLocation>
</comment>
<evidence type="ECO:0000313" key="11">
    <source>
        <dbReference type="EMBL" id="ABI61165.1"/>
    </source>
</evidence>
<evidence type="ECO:0000256" key="6">
    <source>
        <dbReference type="ARBA" id="ARBA00023004"/>
    </source>
</evidence>
<reference evidence="11 12" key="1">
    <citation type="journal article" date="2007" name="J. Bacteriol.">
        <title>Genome sequence analysis of the emerging human pathogenic acetic acid bacterium Granulibacter bethesdensis.</title>
        <authorList>
            <person name="Greenberg D.E."/>
            <person name="Porcella S.F."/>
            <person name="Zelazny A.M."/>
            <person name="Virtaneva K."/>
            <person name="Sturdevant D.E."/>
            <person name="Kupko J.J.III."/>
            <person name="Barbian K.D."/>
            <person name="Babar A."/>
            <person name="Dorward D.W."/>
            <person name="Holland S.M."/>
        </authorList>
    </citation>
    <scope>NUCLEOTIDE SEQUENCE [LARGE SCALE GENOMIC DNA]</scope>
    <source>
        <strain evidence="12">ATCC BAA-1260 / CGDNIH1</strain>
    </source>
</reference>
<dbReference type="RefSeq" id="WP_011630975.1">
    <property type="nucleotide sequence ID" value="NC_008343.2"/>
</dbReference>
<keyword evidence="3 9" id="KW-0479">Metal-binding</keyword>
<evidence type="ECO:0000256" key="8">
    <source>
        <dbReference type="ARBA" id="ARBA00060491"/>
    </source>
</evidence>
<dbReference type="PANTHER" id="PTHR47870">
    <property type="entry name" value="CYTOCHROME C-TYPE BIOGENESIS PROTEIN CCMH"/>
    <property type="match status" value="1"/>
</dbReference>
<keyword evidence="9" id="KW-1133">Transmembrane helix</keyword>
<dbReference type="FunFam" id="1.10.8.640:FF:000001">
    <property type="entry name" value="Cytochrome c-type biogenesis protein"/>
    <property type="match status" value="1"/>
</dbReference>
<keyword evidence="4 9" id="KW-0732">Signal</keyword>
<dbReference type="STRING" id="391165.GbCGDNIH1_0267"/>
<dbReference type="KEGG" id="gbe:GbCGDNIH1_0267"/>
<dbReference type="CDD" id="cd16378">
    <property type="entry name" value="CcmH_N"/>
    <property type="match status" value="1"/>
</dbReference>
<accession>Q0BVI7</accession>
<dbReference type="Pfam" id="PF03918">
    <property type="entry name" value="CcmH"/>
    <property type="match status" value="1"/>
</dbReference>
<keyword evidence="9" id="KW-0472">Membrane</keyword>
<dbReference type="Gene3D" id="1.10.8.640">
    <property type="entry name" value="Cytochrome C biogenesis protein"/>
    <property type="match status" value="1"/>
</dbReference>
<proteinExistence type="inferred from homology"/>
<evidence type="ECO:0000256" key="4">
    <source>
        <dbReference type="ARBA" id="ARBA00022729"/>
    </source>
</evidence>
<keyword evidence="9" id="KW-0812">Transmembrane</keyword>